<comment type="caution">
    <text evidence="1">The sequence shown here is derived from an EMBL/GenBank/DDBJ whole genome shotgun (WGS) entry which is preliminary data.</text>
</comment>
<protein>
    <submittedName>
        <fullName evidence="1">Uncharacterized protein</fullName>
    </submittedName>
</protein>
<gene>
    <name evidence="1" type="ORF">BpHYR1_008294</name>
</gene>
<keyword evidence="2" id="KW-1185">Reference proteome</keyword>
<proteinExistence type="predicted"/>
<dbReference type="Proteomes" id="UP000276133">
    <property type="component" value="Unassembled WGS sequence"/>
</dbReference>
<organism evidence="1 2">
    <name type="scientific">Brachionus plicatilis</name>
    <name type="common">Marine rotifer</name>
    <name type="synonym">Brachionus muelleri</name>
    <dbReference type="NCBI Taxonomy" id="10195"/>
    <lineage>
        <taxon>Eukaryota</taxon>
        <taxon>Metazoa</taxon>
        <taxon>Spiralia</taxon>
        <taxon>Gnathifera</taxon>
        <taxon>Rotifera</taxon>
        <taxon>Eurotatoria</taxon>
        <taxon>Monogononta</taxon>
        <taxon>Pseudotrocha</taxon>
        <taxon>Ploima</taxon>
        <taxon>Brachionidae</taxon>
        <taxon>Brachionus</taxon>
    </lineage>
</organism>
<evidence type="ECO:0000313" key="1">
    <source>
        <dbReference type="EMBL" id="RNA28672.1"/>
    </source>
</evidence>
<accession>A0A3M7RYX3</accession>
<reference evidence="1 2" key="1">
    <citation type="journal article" date="2018" name="Sci. Rep.">
        <title>Genomic signatures of local adaptation to the degree of environmental predictability in rotifers.</title>
        <authorList>
            <person name="Franch-Gras L."/>
            <person name="Hahn C."/>
            <person name="Garcia-Roger E.M."/>
            <person name="Carmona M.J."/>
            <person name="Serra M."/>
            <person name="Gomez A."/>
        </authorList>
    </citation>
    <scope>NUCLEOTIDE SEQUENCE [LARGE SCALE GENOMIC DNA]</scope>
    <source>
        <strain evidence="1">HYR1</strain>
    </source>
</reference>
<dbReference type="EMBL" id="REGN01002354">
    <property type="protein sequence ID" value="RNA28672.1"/>
    <property type="molecule type" value="Genomic_DNA"/>
</dbReference>
<evidence type="ECO:0000313" key="2">
    <source>
        <dbReference type="Proteomes" id="UP000276133"/>
    </source>
</evidence>
<name>A0A3M7RYX3_BRAPC</name>
<sequence length="64" mass="7190">MKTSLENLVSVLFGDTQQINLLGNTRSLGTQQCVCSDRFDKMRHSKLNCGSGLINYLLDLEQKN</sequence>
<dbReference type="AlphaFoldDB" id="A0A3M7RYX3"/>